<gene>
    <name evidence="2" type="ORF">L9F63_009093</name>
</gene>
<organism evidence="2 3">
    <name type="scientific">Diploptera punctata</name>
    <name type="common">Pacific beetle cockroach</name>
    <dbReference type="NCBI Taxonomy" id="6984"/>
    <lineage>
        <taxon>Eukaryota</taxon>
        <taxon>Metazoa</taxon>
        <taxon>Ecdysozoa</taxon>
        <taxon>Arthropoda</taxon>
        <taxon>Hexapoda</taxon>
        <taxon>Insecta</taxon>
        <taxon>Pterygota</taxon>
        <taxon>Neoptera</taxon>
        <taxon>Polyneoptera</taxon>
        <taxon>Dictyoptera</taxon>
        <taxon>Blattodea</taxon>
        <taxon>Blaberoidea</taxon>
        <taxon>Blaberidae</taxon>
        <taxon>Diplopterinae</taxon>
        <taxon>Diploptera</taxon>
    </lineage>
</organism>
<evidence type="ECO:0000313" key="2">
    <source>
        <dbReference type="EMBL" id="KAJ9573529.1"/>
    </source>
</evidence>
<name>A0AAD7Z303_DIPPU</name>
<reference evidence="2" key="1">
    <citation type="journal article" date="2023" name="IScience">
        <title>Live-bearing cockroach genome reveals convergent evolutionary mechanisms linked to viviparity in insects and beyond.</title>
        <authorList>
            <person name="Fouks B."/>
            <person name="Harrison M.C."/>
            <person name="Mikhailova A.A."/>
            <person name="Marchal E."/>
            <person name="English S."/>
            <person name="Carruthers M."/>
            <person name="Jennings E.C."/>
            <person name="Chiamaka E.L."/>
            <person name="Frigard R.A."/>
            <person name="Pippel M."/>
            <person name="Attardo G.M."/>
            <person name="Benoit J.B."/>
            <person name="Bornberg-Bauer E."/>
            <person name="Tobe S.S."/>
        </authorList>
    </citation>
    <scope>NUCLEOTIDE SEQUENCE</scope>
    <source>
        <strain evidence="2">Stay&amp;Tobe</strain>
    </source>
</reference>
<evidence type="ECO:0000313" key="3">
    <source>
        <dbReference type="Proteomes" id="UP001233999"/>
    </source>
</evidence>
<comment type="caution">
    <text evidence="2">The sequence shown here is derived from an EMBL/GenBank/DDBJ whole genome shotgun (WGS) entry which is preliminary data.</text>
</comment>
<dbReference type="EMBL" id="JASPKZ010010696">
    <property type="protein sequence ID" value="KAJ9573529.1"/>
    <property type="molecule type" value="Genomic_DNA"/>
</dbReference>
<feature type="non-terminal residue" evidence="2">
    <location>
        <position position="1"/>
    </location>
</feature>
<dbReference type="AlphaFoldDB" id="A0AAD7Z303"/>
<dbReference type="Proteomes" id="UP001233999">
    <property type="component" value="Unassembled WGS sequence"/>
</dbReference>
<feature type="transmembrane region" description="Helical" evidence="1">
    <location>
        <begin position="48"/>
        <end position="66"/>
    </location>
</feature>
<keyword evidence="3" id="KW-1185">Reference proteome</keyword>
<proteinExistence type="predicted"/>
<reference evidence="2" key="2">
    <citation type="submission" date="2023-05" db="EMBL/GenBank/DDBJ databases">
        <authorList>
            <person name="Fouks B."/>
        </authorList>
    </citation>
    <scope>NUCLEOTIDE SEQUENCE</scope>
    <source>
        <strain evidence="2">Stay&amp;Tobe</strain>
        <tissue evidence="2">Testes</tissue>
    </source>
</reference>
<accession>A0AAD7Z303</accession>
<evidence type="ECO:0000256" key="1">
    <source>
        <dbReference type="SAM" id="Phobius"/>
    </source>
</evidence>
<feature type="non-terminal residue" evidence="2">
    <location>
        <position position="106"/>
    </location>
</feature>
<keyword evidence="1" id="KW-1133">Transmembrane helix</keyword>
<keyword evidence="1" id="KW-0812">Transmembrane</keyword>
<sequence>WNHYPFNNHPSYHRDNYCSYGDIVPISFTYNFTKKLYIRLYTKPHCLILAWFAAIIISIIVILISYTSDYSRARPNLTQQSYINSFLVHCSTFYTTDFPYTDFKFN</sequence>
<protein>
    <submittedName>
        <fullName evidence="2">Uncharacterized protein</fullName>
    </submittedName>
</protein>
<keyword evidence="1" id="KW-0472">Membrane</keyword>